<name>A0ABD0W2X9_UMBPY</name>
<dbReference type="Gene3D" id="1.25.40.10">
    <property type="entry name" value="Tetratricopeptide repeat domain"/>
    <property type="match status" value="1"/>
</dbReference>
<dbReference type="InterPro" id="IPR011990">
    <property type="entry name" value="TPR-like_helical_dom_sf"/>
</dbReference>
<dbReference type="SUPFAM" id="SSF48452">
    <property type="entry name" value="TPR-like"/>
    <property type="match status" value="1"/>
</dbReference>
<dbReference type="InterPro" id="IPR041404">
    <property type="entry name" value="DUF5588"/>
</dbReference>
<dbReference type="Pfam" id="PF17826">
    <property type="entry name" value="DUF5588"/>
    <property type="match status" value="2"/>
</dbReference>
<dbReference type="Proteomes" id="UP001557470">
    <property type="component" value="Unassembled WGS sequence"/>
</dbReference>
<comment type="caution">
    <text evidence="2">The sequence shown here is derived from an EMBL/GenBank/DDBJ whole genome shotgun (WGS) entry which is preliminary data.</text>
</comment>
<dbReference type="PANTHER" id="PTHR31919">
    <property type="entry name" value="ZINC FINGERS AND HOMEOBOXES PROTEIN 1, ISOFORM 2"/>
    <property type="match status" value="1"/>
</dbReference>
<evidence type="ECO:0000313" key="2">
    <source>
        <dbReference type="EMBL" id="KAL0963383.1"/>
    </source>
</evidence>
<dbReference type="AlphaFoldDB" id="A0ABD0W2X9"/>
<evidence type="ECO:0000256" key="1">
    <source>
        <dbReference type="SAM" id="MobiDB-lite"/>
    </source>
</evidence>
<gene>
    <name evidence="2" type="ORF">UPYG_G00305680</name>
</gene>
<keyword evidence="3" id="KW-1185">Reference proteome</keyword>
<feature type="region of interest" description="Disordered" evidence="1">
    <location>
        <begin position="195"/>
        <end position="214"/>
    </location>
</feature>
<protein>
    <submittedName>
        <fullName evidence="2">Uncharacterized protein</fullName>
    </submittedName>
</protein>
<reference evidence="2 3" key="1">
    <citation type="submission" date="2024-06" db="EMBL/GenBank/DDBJ databases">
        <authorList>
            <person name="Pan Q."/>
            <person name="Wen M."/>
            <person name="Jouanno E."/>
            <person name="Zahm M."/>
            <person name="Klopp C."/>
            <person name="Cabau C."/>
            <person name="Louis A."/>
            <person name="Berthelot C."/>
            <person name="Parey E."/>
            <person name="Roest Crollius H."/>
            <person name="Montfort J."/>
            <person name="Robinson-Rechavi M."/>
            <person name="Bouchez O."/>
            <person name="Lampietro C."/>
            <person name="Lopez Roques C."/>
            <person name="Donnadieu C."/>
            <person name="Postlethwait J."/>
            <person name="Bobe J."/>
            <person name="Verreycken H."/>
            <person name="Guiguen Y."/>
        </authorList>
    </citation>
    <scope>NUCLEOTIDE SEQUENCE [LARGE SCALE GENOMIC DNA]</scope>
    <source>
        <strain evidence="2">Up_M1</strain>
        <tissue evidence="2">Testis</tissue>
    </source>
</reference>
<accession>A0ABD0W2X9</accession>
<dbReference type="EMBL" id="JAGEUA010000010">
    <property type="protein sequence ID" value="KAL0963383.1"/>
    <property type="molecule type" value="Genomic_DNA"/>
</dbReference>
<dbReference type="PANTHER" id="PTHR31919:SF1">
    <property type="entry name" value="ZINC FINGERS AND HOMEOBOXES PROTEIN 1, ISOFORM 2"/>
    <property type="match status" value="1"/>
</dbReference>
<organism evidence="2 3">
    <name type="scientific">Umbra pygmaea</name>
    <name type="common">Eastern mudminnow</name>
    <dbReference type="NCBI Taxonomy" id="75934"/>
    <lineage>
        <taxon>Eukaryota</taxon>
        <taxon>Metazoa</taxon>
        <taxon>Chordata</taxon>
        <taxon>Craniata</taxon>
        <taxon>Vertebrata</taxon>
        <taxon>Euteleostomi</taxon>
        <taxon>Actinopterygii</taxon>
        <taxon>Neopterygii</taxon>
        <taxon>Teleostei</taxon>
        <taxon>Protacanthopterygii</taxon>
        <taxon>Esociformes</taxon>
        <taxon>Umbridae</taxon>
        <taxon>Umbra</taxon>
    </lineage>
</organism>
<evidence type="ECO:0000313" key="3">
    <source>
        <dbReference type="Proteomes" id="UP001557470"/>
    </source>
</evidence>
<sequence length="325" mass="37514">MSVLSYCHLLVEMEIFGSTFDDSVFEGAREKPTAVALTSYNAKVCESEWFSRNIDTEDLLEKQKIFKFRGDIAYRRKRFQEALNAYNSCLSYVPGGNLTIRRDILEGMARCCCYLGKQEQALEITETLKNEASNTCHLTCVLHLMVKIHECFGDFRNQIVCLQQLCSLHPYHQWHWMKLAESYLNLFQSLSEPHRTSSRHQQGGGGAETNTDLQGEVQLKERDHVWLKACMCFVRSRLLLRLLKGQQSSFVLQKSEQAMQKADDALEYLEAKENTLQLLTEVMSEDLVTEKMREENQDGENLAGVILDDFEERWWKRLVLTGALS</sequence>
<proteinExistence type="predicted"/>